<dbReference type="InterPro" id="IPR029063">
    <property type="entry name" value="SAM-dependent_MTases_sf"/>
</dbReference>
<dbReference type="Gene3D" id="1.10.167.10">
    <property type="entry name" value="Regulator of G-protein Signalling 4, domain 2"/>
    <property type="match status" value="1"/>
</dbReference>
<dbReference type="Gene3D" id="3.90.1330.10">
    <property type="entry name" value="Alpha-glucuronidase, C-terminal domain"/>
    <property type="match status" value="2"/>
</dbReference>
<dbReference type="PANTHER" id="PTHR39207:SF1">
    <property type="entry name" value="ALPHA-GLUCURONIDASE A"/>
    <property type="match status" value="1"/>
</dbReference>
<dbReference type="PROSITE" id="PS50222">
    <property type="entry name" value="EF_HAND_2"/>
    <property type="match status" value="2"/>
</dbReference>
<feature type="region of interest" description="Disordered" evidence="3">
    <location>
        <begin position="527"/>
        <end position="608"/>
    </location>
</feature>
<dbReference type="PROSITE" id="PS50231">
    <property type="entry name" value="RICIN_B_LECTIN"/>
    <property type="match status" value="1"/>
</dbReference>
<dbReference type="Pfam" id="PF10294">
    <property type="entry name" value="Methyltransf_16"/>
    <property type="match status" value="1"/>
</dbReference>
<dbReference type="GO" id="GO:0045493">
    <property type="term" value="P:xylan catabolic process"/>
    <property type="evidence" value="ECO:0007669"/>
    <property type="project" value="InterPro"/>
</dbReference>
<dbReference type="GO" id="GO:0033939">
    <property type="term" value="F:xylan alpha-1,2-glucuronosidase activity"/>
    <property type="evidence" value="ECO:0007669"/>
    <property type="project" value="TreeGrafter"/>
</dbReference>
<dbReference type="InterPro" id="IPR002048">
    <property type="entry name" value="EF_hand_dom"/>
</dbReference>
<protein>
    <submittedName>
        <fullName evidence="6">Uncharacterized protein</fullName>
    </submittedName>
</protein>
<dbReference type="PROSITE" id="PS50132">
    <property type="entry name" value="RGS"/>
    <property type="match status" value="1"/>
</dbReference>
<dbReference type="Pfam" id="PF01205">
    <property type="entry name" value="Impact_N"/>
    <property type="match status" value="1"/>
</dbReference>
<dbReference type="PROSITE" id="PS00018">
    <property type="entry name" value="EF_HAND_1"/>
    <property type="match status" value="2"/>
</dbReference>
<evidence type="ECO:0000313" key="7">
    <source>
        <dbReference type="Proteomes" id="UP000002729"/>
    </source>
</evidence>
<dbReference type="SUPFAM" id="SSF55545">
    <property type="entry name" value="beta-N-acetylhexosaminidase-like domain"/>
    <property type="match status" value="1"/>
</dbReference>
<feature type="compositionally biased region" description="Low complexity" evidence="3">
    <location>
        <begin position="557"/>
        <end position="569"/>
    </location>
</feature>
<feature type="region of interest" description="Disordered" evidence="3">
    <location>
        <begin position="369"/>
        <end position="390"/>
    </location>
</feature>
<dbReference type="SUPFAM" id="SSF50370">
    <property type="entry name" value="Ricin B-like lectins"/>
    <property type="match status" value="1"/>
</dbReference>
<dbReference type="eggNOG" id="ENOG502QWS4">
    <property type="taxonomic scope" value="Eukaryota"/>
</dbReference>
<dbReference type="Gene3D" id="1.10.238.10">
    <property type="entry name" value="EF-hand"/>
    <property type="match status" value="1"/>
</dbReference>
<dbReference type="SMART" id="SM00054">
    <property type="entry name" value="EFh"/>
    <property type="match status" value="2"/>
</dbReference>
<dbReference type="InterPro" id="IPR017853">
    <property type="entry name" value="GH"/>
</dbReference>
<dbReference type="InParanoid" id="F0YHQ8"/>
<dbReference type="Pfam" id="PF07488">
    <property type="entry name" value="Glyco_hydro_67M"/>
    <property type="match status" value="2"/>
</dbReference>
<evidence type="ECO:0000259" key="5">
    <source>
        <dbReference type="PROSITE" id="PS50222"/>
    </source>
</evidence>
<feature type="domain" description="EF-hand" evidence="5">
    <location>
        <begin position="857"/>
        <end position="892"/>
    </location>
</feature>
<feature type="domain" description="RGS" evidence="4">
    <location>
        <begin position="737"/>
        <end position="851"/>
    </location>
</feature>
<proteinExistence type="predicted"/>
<dbReference type="SUPFAM" id="SSF51445">
    <property type="entry name" value="(Trans)glycosidases"/>
    <property type="match status" value="2"/>
</dbReference>
<dbReference type="Pfam" id="PF07477">
    <property type="entry name" value="Glyco_hydro_67C"/>
    <property type="match status" value="2"/>
</dbReference>
<dbReference type="Gene3D" id="3.30.230.30">
    <property type="entry name" value="Impact, N-terminal domain"/>
    <property type="match status" value="1"/>
</dbReference>
<dbReference type="InterPro" id="IPR037054">
    <property type="entry name" value="A-glucoronidase_C_sf"/>
</dbReference>
<evidence type="ECO:0000256" key="2">
    <source>
        <dbReference type="ARBA" id="ARBA00022837"/>
    </source>
</evidence>
<dbReference type="EMBL" id="GL833142">
    <property type="protein sequence ID" value="EGB05279.1"/>
    <property type="molecule type" value="Genomic_DNA"/>
</dbReference>
<dbReference type="GO" id="GO:0046559">
    <property type="term" value="F:alpha-glucuronidase activity"/>
    <property type="evidence" value="ECO:0007669"/>
    <property type="project" value="InterPro"/>
</dbReference>
<keyword evidence="7" id="KW-1185">Reference proteome</keyword>
<dbReference type="InterPro" id="IPR011099">
    <property type="entry name" value="Glyco_hydro_67_C"/>
</dbReference>
<dbReference type="InterPro" id="IPR016137">
    <property type="entry name" value="RGS"/>
</dbReference>
<dbReference type="InterPro" id="IPR018247">
    <property type="entry name" value="EF_Hand_1_Ca_BS"/>
</dbReference>
<dbReference type="Gene3D" id="3.30.379.10">
    <property type="entry name" value="Chitobiase/beta-hexosaminidase domain 2-like"/>
    <property type="match status" value="1"/>
</dbReference>
<evidence type="ECO:0000256" key="3">
    <source>
        <dbReference type="SAM" id="MobiDB-lite"/>
    </source>
</evidence>
<dbReference type="Pfam" id="PF00615">
    <property type="entry name" value="RGS"/>
    <property type="match status" value="1"/>
</dbReference>
<dbReference type="Proteomes" id="UP000002729">
    <property type="component" value="Unassembled WGS sequence"/>
</dbReference>
<evidence type="ECO:0000259" key="4">
    <source>
        <dbReference type="PROSITE" id="PS50132"/>
    </source>
</evidence>
<dbReference type="Gene3D" id="3.20.20.80">
    <property type="entry name" value="Glycosidases"/>
    <property type="match status" value="1"/>
</dbReference>
<feature type="region of interest" description="Disordered" evidence="3">
    <location>
        <begin position="223"/>
        <end position="299"/>
    </location>
</feature>
<feature type="region of interest" description="Disordered" evidence="3">
    <location>
        <begin position="1"/>
        <end position="42"/>
    </location>
</feature>
<dbReference type="InterPro" id="IPR019410">
    <property type="entry name" value="Methyltransf_16"/>
</dbReference>
<gene>
    <name evidence="6" type="ORF">AURANDRAFT_66483</name>
</gene>
<dbReference type="KEGG" id="aaf:AURANDRAFT_66483"/>
<dbReference type="PANTHER" id="PTHR39207">
    <property type="entry name" value="ALPHA-GLUCURONIDASE A"/>
    <property type="match status" value="1"/>
</dbReference>
<dbReference type="InterPro" id="IPR029018">
    <property type="entry name" value="Hex-like_dom2"/>
</dbReference>
<dbReference type="GO" id="GO:0005509">
    <property type="term" value="F:calcium ion binding"/>
    <property type="evidence" value="ECO:0007669"/>
    <property type="project" value="InterPro"/>
</dbReference>
<organism evidence="7">
    <name type="scientific">Aureococcus anophagefferens</name>
    <name type="common">Harmful bloom alga</name>
    <dbReference type="NCBI Taxonomy" id="44056"/>
    <lineage>
        <taxon>Eukaryota</taxon>
        <taxon>Sar</taxon>
        <taxon>Stramenopiles</taxon>
        <taxon>Ochrophyta</taxon>
        <taxon>Pelagophyceae</taxon>
        <taxon>Pelagomonadales</taxon>
        <taxon>Pelagomonadaceae</taxon>
        <taxon>Aureococcus</taxon>
    </lineage>
</organism>
<evidence type="ECO:0000256" key="1">
    <source>
        <dbReference type="ARBA" id="ARBA00022801"/>
    </source>
</evidence>
<dbReference type="SUPFAM" id="SSF54211">
    <property type="entry name" value="Ribosomal protein S5 domain 2-like"/>
    <property type="match status" value="1"/>
</dbReference>
<dbReference type="InterPro" id="IPR001498">
    <property type="entry name" value="Impact_N"/>
</dbReference>
<keyword evidence="2" id="KW-0106">Calcium</keyword>
<feature type="compositionally biased region" description="Low complexity" evidence="3">
    <location>
        <begin position="1"/>
        <end position="17"/>
    </location>
</feature>
<dbReference type="GO" id="GO:0005576">
    <property type="term" value="C:extracellular region"/>
    <property type="evidence" value="ECO:0007669"/>
    <property type="project" value="InterPro"/>
</dbReference>
<dbReference type="RefSeq" id="XP_009039930.1">
    <property type="nucleotide sequence ID" value="XM_009041682.1"/>
</dbReference>
<dbReference type="InterPro" id="IPR035992">
    <property type="entry name" value="Ricin_B-like_lectins"/>
</dbReference>
<feature type="domain" description="EF-hand" evidence="5">
    <location>
        <begin position="698"/>
        <end position="733"/>
    </location>
</feature>
<dbReference type="Gene3D" id="3.40.50.150">
    <property type="entry name" value="Vaccinia Virus protein VP39"/>
    <property type="match status" value="1"/>
</dbReference>
<name>F0YHQ8_AURAN</name>
<dbReference type="Gene3D" id="2.80.10.50">
    <property type="match status" value="1"/>
</dbReference>
<dbReference type="InterPro" id="IPR011100">
    <property type="entry name" value="Glyco_hydro_67_cat"/>
</dbReference>
<dbReference type="InterPro" id="IPR036305">
    <property type="entry name" value="RGS_sf"/>
</dbReference>
<keyword evidence="1" id="KW-0378">Hydrolase</keyword>
<dbReference type="Pfam" id="PF13202">
    <property type="entry name" value="EF-hand_5"/>
    <property type="match status" value="1"/>
</dbReference>
<dbReference type="InterPro" id="IPR011992">
    <property type="entry name" value="EF-hand-dom_pair"/>
</dbReference>
<dbReference type="OrthoDB" id="6501611at2759"/>
<dbReference type="GeneID" id="20225818"/>
<dbReference type="InterPro" id="IPR044926">
    <property type="entry name" value="RGS_subdomain_2"/>
</dbReference>
<dbReference type="SUPFAM" id="SSF47473">
    <property type="entry name" value="EF-hand"/>
    <property type="match status" value="1"/>
</dbReference>
<dbReference type="InterPro" id="IPR020568">
    <property type="entry name" value="Ribosomal_Su5_D2-typ_SF"/>
</dbReference>
<evidence type="ECO:0000313" key="6">
    <source>
        <dbReference type="EMBL" id="EGB05279.1"/>
    </source>
</evidence>
<feature type="compositionally biased region" description="Low complexity" evidence="3">
    <location>
        <begin position="255"/>
        <end position="271"/>
    </location>
</feature>
<dbReference type="SUPFAM" id="SSF48097">
    <property type="entry name" value="Regulator of G-protein signaling, RGS"/>
    <property type="match status" value="1"/>
</dbReference>
<dbReference type="InterPro" id="IPR036956">
    <property type="entry name" value="Impact_N_sf"/>
</dbReference>
<reference evidence="6 7" key="1">
    <citation type="journal article" date="2011" name="Proc. Natl. Acad. Sci. U.S.A.">
        <title>Niche of harmful alga Aureococcus anophagefferens revealed through ecogenomics.</title>
        <authorList>
            <person name="Gobler C.J."/>
            <person name="Berry D.L."/>
            <person name="Dyhrman S.T."/>
            <person name="Wilhelm S.W."/>
            <person name="Salamov A."/>
            <person name="Lobanov A.V."/>
            <person name="Zhang Y."/>
            <person name="Collier J.L."/>
            <person name="Wurch L.L."/>
            <person name="Kustka A.B."/>
            <person name="Dill B.D."/>
            <person name="Shah M."/>
            <person name="VerBerkmoes N.C."/>
            <person name="Kuo A."/>
            <person name="Terry A."/>
            <person name="Pangilinan J."/>
            <person name="Lindquist E.A."/>
            <person name="Lucas S."/>
            <person name="Paulsen I.T."/>
            <person name="Hattenrath-Lehmann T.K."/>
            <person name="Talmage S.C."/>
            <person name="Walker E.A."/>
            <person name="Koch F."/>
            <person name="Burson A.M."/>
            <person name="Marcoval M.A."/>
            <person name="Tang Y.Z."/>
            <person name="Lecleir G.R."/>
            <person name="Coyne K.J."/>
            <person name="Berg G.M."/>
            <person name="Bertrand E.M."/>
            <person name="Saito M.A."/>
            <person name="Gladyshev V.N."/>
            <person name="Grigoriev I.V."/>
        </authorList>
    </citation>
    <scope>NUCLEOTIDE SEQUENCE [LARGE SCALE GENOMIC DNA]</scope>
    <source>
        <strain evidence="7">CCMP 1984</strain>
    </source>
</reference>
<sequence length="2169" mass="229923">MRDPPAALAASRVASSLETGGPASPATTYKPDPKRGKGAGLPGSDDLYLDAALGALNVGVGAEGRPLPSITSTPTVAFKRSRFAGHAAPVASVGDVEFVVAALKGAQRCVPYAYRLAGGAPGAPPEGAREGRDDGGDVGVGDKLLHLLTQWDVENVVLVVTRDDSKSIVGGEALGVRRFKIVIDCAKSVLELCYLDSLRRTLRASRGSGPEFDAAASSVPASAHGAALSAPPPPVPTGVLRRSRSGSSHPVPEEASSLDAASVGSSSKSAAQKPLPEKKPTRPMGPDAPNMMFRPRGPMWKPTRTALGTTADLPEGRDVDSCGIPLTRALGRVNNFRHGFDAQRESPSKIVAMRPLDDETLYAGSVDAAYRDDDDGGASGPAPSPAAYDDEGFGLPRSAVELVLRCVAALVDGPRWILRKRSGGPAARAPPYDVDWVDVRFALSEPEINARLACFDASRPPGGAPAAVLGSLVSAGLGPRAMDRLRIRSFVAAEFLPWLWAALAVEIDPDQLAHAISFLPKTIAHPAGTRDDVAGVAGAPKRRNAREEREPPPARPPRSAARAAAPAPHADSHLSLPDALGSWEDDSDLQIPGKKLLPPDEPDMQNRVGPRIQADPDPATVQECVNRHNKLVELNIGADETFPMDELRALYADADDALFKKAVKLFDWSSKGEAALENVKMFSLLMVALLHPSEAGKMERTTFDIAFAIFDADASGNLEVDEFKAMFRALYQTRVSALKLVYTSKAGHAMLQEFAESELSTENMEFVDAVDAWAAMDDAQRGTLAAGGLLDQFVGEAAKTPVNLPAKATAKLQAEYKAAVDGGVETLGDAFFEESKKEILKVIEKDTFARFNKDRERMEALMKETFKEVDTDTSGKISKDEYIAWAKQHPEVLAFYEHLTAQTHKIKDGAITYEDLGKPSLAHGAGSQPDVVKAAAEPEVPAATRTSLYGALEGANVAIVADADDPAALDPTREIVLDAVGDELTAAFAAMFPAAGPTPRPRRALVNVSSRAFASELGAEGYRLRGATIEAATASGAFYGAFALLGLIQRREPLPAVRTSVPRTRLRHWDLWDELDGSVTRGYAGRSLFWPMALFEDAAPPPMDQVYLAPCDASDPRQRWSGATLEAGASTPSPIANEATGGCLTTASCAPVRALACGETPPTWFYNATNKTLVVVAAAANQTCGAHGGEGNCLDINGGSGPDLDMYRCHSTDEGDYTHQRFVVDGATIRSARDRTACLGVSRPNPPWEGAADPWVPAGAWKARVSDALRALKSAGLNGVVLLDVNACGPTQTHALRTGPMHQIAENLRPLFERYAMAPLLSACFAAPTELDGVSADPAAPAARAWWTAKAAELRDAWGPGFGGLLVKADSEGNVGPARFGRSQADGANMMADALRASSNSSWLLWRAFVYGTDDAVGQEDLARQAYDTFEPLDGRFRDNVVLQIKNGPMDFQVREPISPLLAGGMPKSNVMMEVQAAQEYTGQQIHAVGLAKMWRHYLDTDTMWDAPKTGPTVEDILTTRSNFGGGLACVSNFGDFANYTGHVFAAANAYACGRLAWAPETPSATIDAEWAAMTFPDAPDAARVAADILDKSWEAYEGYQSPLGIGFQIRGNPNRFGCAPKTNFDGRQAPSFGPNPGAPWNASGLYGPGRGPYGRECPISNVKCLADDCLEHRSGWGAGAGSDHYWLDPCAMYDFQNSSFDGLGCDRRSTGAGSRMAGAYSPALAAVLDDAATCPTELLLFFHNVPWNRTVEGAPLIDRIVDGHRDALAAVRALAAAWDGVEAAMAGDARFAGVQARFRQQVNDAAVFSEVITGFYKNLSLGILAKESKPMSPALANKMRSAYSVTDVSSVRHHDTRLIVHPLYPQGAAHWLHPCEHLRAFSDVRVPGLPFALQVPQRQGVGGDDTGCAVWRGATVLARRLLTTACEGRAGNGRRPVAVELGCGAGAIAAAVASYLGCDAWGTDMPDIAKDAAGACRDHAATAAAAGRPLRGALRAAPLAWGAADAAAFAREHLPPGRADLVLGSEVVYALTKTRVAEAIAVFEKLAATIAALLNDGGVCLIAYCPRSDVEAYFFDMLPKHGLRLRAEYAPSAVASGYDGKGNGVPRGVPVADLGLARHQVDGLRLFAIERDAARETPADAAAAPPPPPTFAPIAFDFLRPPLDDPLD</sequence>
<accession>F0YHQ8</accession>
<dbReference type="SUPFAM" id="SSF53335">
    <property type="entry name" value="S-adenosyl-L-methionine-dependent methyltransferases"/>
    <property type="match status" value="1"/>
</dbReference>